<dbReference type="Pfam" id="PF21983">
    <property type="entry name" value="NikA-like"/>
    <property type="match status" value="1"/>
</dbReference>
<gene>
    <name evidence="1" type="ORF">SAMN06295912_12621</name>
</gene>
<protein>
    <submittedName>
        <fullName evidence="1">Mobilisation protein (MobC)</fullName>
    </submittedName>
</protein>
<evidence type="ECO:0000313" key="1">
    <source>
        <dbReference type="EMBL" id="SNS95488.1"/>
    </source>
</evidence>
<dbReference type="EMBL" id="FZOS01000026">
    <property type="protein sequence ID" value="SNS95488.1"/>
    <property type="molecule type" value="Genomic_DNA"/>
</dbReference>
<organism evidence="1 2">
    <name type="scientific">Edaphosphingomonas laterariae</name>
    <dbReference type="NCBI Taxonomy" id="861865"/>
    <lineage>
        <taxon>Bacteria</taxon>
        <taxon>Pseudomonadati</taxon>
        <taxon>Pseudomonadota</taxon>
        <taxon>Alphaproteobacteria</taxon>
        <taxon>Sphingomonadales</taxon>
        <taxon>Rhizorhabdaceae</taxon>
        <taxon>Edaphosphingomonas</taxon>
    </lineage>
</organism>
<dbReference type="InterPro" id="IPR053842">
    <property type="entry name" value="NikA-like"/>
</dbReference>
<reference evidence="2" key="1">
    <citation type="submission" date="2017-06" db="EMBL/GenBank/DDBJ databases">
        <authorList>
            <person name="Varghese N."/>
            <person name="Submissions S."/>
        </authorList>
    </citation>
    <scope>NUCLEOTIDE SEQUENCE [LARGE SCALE GENOMIC DNA]</scope>
    <source>
        <strain evidence="2">LNB2</strain>
    </source>
</reference>
<dbReference type="AlphaFoldDB" id="A0A239IQK1"/>
<dbReference type="Proteomes" id="UP000198281">
    <property type="component" value="Unassembled WGS sequence"/>
</dbReference>
<evidence type="ECO:0000313" key="2">
    <source>
        <dbReference type="Proteomes" id="UP000198281"/>
    </source>
</evidence>
<name>A0A239IQK1_9SPHN</name>
<sequence length="186" mass="20292">MYDNSVGDMPVLTFRLDDDVAQRFAALAAVSGGRSALLRRLIGDALAMEAGEGHQARRARQRATCRVEVRLIPEEIAALDRAADVLGMKRTDWITTLLARRLRANAPLPREERAAIAQAWRELNRIGINLNQATRALNASVMVESGLDVAREAARVASFRSEIVDALAGLGAALKGDLRYWDTADA</sequence>
<proteinExistence type="predicted"/>
<accession>A0A239IQK1</accession>
<keyword evidence="2" id="KW-1185">Reference proteome</keyword>
<dbReference type="OrthoDB" id="7838543at2"/>